<dbReference type="Proteomes" id="UP000199025">
    <property type="component" value="Unassembled WGS sequence"/>
</dbReference>
<reference evidence="2 3" key="1">
    <citation type="submission" date="2016-10" db="EMBL/GenBank/DDBJ databases">
        <authorList>
            <person name="de Groot N.N."/>
        </authorList>
    </citation>
    <scope>NUCLEOTIDE SEQUENCE [LARGE SCALE GENOMIC DNA]</scope>
    <source>
        <strain evidence="2 3">DSM 44468</strain>
    </source>
</reference>
<proteinExistence type="predicted"/>
<dbReference type="RefSeq" id="WP_091516050.1">
    <property type="nucleotide sequence ID" value="NZ_CBDQZW010000102.1"/>
</dbReference>
<dbReference type="Pfam" id="PF01370">
    <property type="entry name" value="Epimerase"/>
    <property type="match status" value="1"/>
</dbReference>
<evidence type="ECO:0000313" key="3">
    <source>
        <dbReference type="Proteomes" id="UP000199025"/>
    </source>
</evidence>
<dbReference type="PANTHER" id="PTHR48079:SF6">
    <property type="entry name" value="NAD(P)-BINDING DOMAIN-CONTAINING PROTEIN-RELATED"/>
    <property type="match status" value="1"/>
</dbReference>
<dbReference type="GO" id="GO:0005737">
    <property type="term" value="C:cytoplasm"/>
    <property type="evidence" value="ECO:0007669"/>
    <property type="project" value="TreeGrafter"/>
</dbReference>
<dbReference type="InterPro" id="IPR051783">
    <property type="entry name" value="NAD(P)-dependent_oxidoreduct"/>
</dbReference>
<dbReference type="GO" id="GO:0004029">
    <property type="term" value="F:aldehyde dehydrogenase (NAD+) activity"/>
    <property type="evidence" value="ECO:0007669"/>
    <property type="project" value="TreeGrafter"/>
</dbReference>
<organism evidence="2 3">
    <name type="scientific">Amycolatopsis sacchari</name>
    <dbReference type="NCBI Taxonomy" id="115433"/>
    <lineage>
        <taxon>Bacteria</taxon>
        <taxon>Bacillati</taxon>
        <taxon>Actinomycetota</taxon>
        <taxon>Actinomycetes</taxon>
        <taxon>Pseudonocardiales</taxon>
        <taxon>Pseudonocardiaceae</taxon>
        <taxon>Amycolatopsis</taxon>
    </lineage>
</organism>
<dbReference type="PANTHER" id="PTHR48079">
    <property type="entry name" value="PROTEIN YEEZ"/>
    <property type="match status" value="1"/>
</dbReference>
<dbReference type="AlphaFoldDB" id="A0A1I4CFB0"/>
<name>A0A1I4CFB0_9PSEU</name>
<gene>
    <name evidence="2" type="ORF">SAMN05421835_13456</name>
</gene>
<dbReference type="InterPro" id="IPR036291">
    <property type="entry name" value="NAD(P)-bd_dom_sf"/>
</dbReference>
<dbReference type="EMBL" id="FORP01000034">
    <property type="protein sequence ID" value="SFK79884.1"/>
    <property type="molecule type" value="Genomic_DNA"/>
</dbReference>
<evidence type="ECO:0000259" key="1">
    <source>
        <dbReference type="Pfam" id="PF01370"/>
    </source>
</evidence>
<accession>A0A1I4CFB0</accession>
<feature type="domain" description="NAD-dependent epimerase/dehydratase" evidence="1">
    <location>
        <begin position="3"/>
        <end position="204"/>
    </location>
</feature>
<keyword evidence="3" id="KW-1185">Reference proteome</keyword>
<sequence length="285" mass="29363">MKIFLTGGSGYIGRATIGELVRQGHIVEALARSERAEAAVIAAGASAVRGDLTDLDVLNQAAARAEAVVHLAQATSGEEDLAAATAMQDGVGGGTYVHTGGSWVYGHTDGVQDETAPWNPPAVVAWRQAVENAVLARAADGGRPVIVQPGLLYGGDNRLIDIFFVQPGKENGAIPYIGDGGNHWALVHLDDLARLYVAALSAPAGSVYLGVGGVNPTAKEVAEACAHAAGLDGKTVSLSLEQAREQMGPIADAFALDQQLTSAKAQRELGWTPAHTDPLTEFAAG</sequence>
<dbReference type="SUPFAM" id="SSF51735">
    <property type="entry name" value="NAD(P)-binding Rossmann-fold domains"/>
    <property type="match status" value="1"/>
</dbReference>
<evidence type="ECO:0000313" key="2">
    <source>
        <dbReference type="EMBL" id="SFK79884.1"/>
    </source>
</evidence>
<dbReference type="InterPro" id="IPR001509">
    <property type="entry name" value="Epimerase_deHydtase"/>
</dbReference>
<dbReference type="OrthoDB" id="9787292at2"/>
<dbReference type="Gene3D" id="3.40.50.720">
    <property type="entry name" value="NAD(P)-binding Rossmann-like Domain"/>
    <property type="match status" value="1"/>
</dbReference>
<protein>
    <submittedName>
        <fullName evidence="2">Nucleoside-diphosphate-sugar epimerase</fullName>
    </submittedName>
</protein>
<dbReference type="STRING" id="115433.SAMN05421835_13456"/>